<evidence type="ECO:0008006" key="3">
    <source>
        <dbReference type="Google" id="ProtNLM"/>
    </source>
</evidence>
<protein>
    <recommendedName>
        <fullName evidence="3">DNA cytosine methyltransferase</fullName>
    </recommendedName>
</protein>
<name>A0AAX1UFP1_CERSP</name>
<sequence length="240" mass="27033">MADPLRILIGCETSGVMRRAFAARGHDVWSCDLLPAEDRSNRHIVGDVRDHLTAGWDLLIVAHPPCTRLCNSGVRWLHEPSKRLPETYAAAEREAYLRMSREERLAFLWVDLDRGAALFAACWQAPVPRVAVENPVMNPHARARLPADLPRPQTVQPWWFGEPFFKATSFYLRGLPRLAATNRLTPPRPGTPEHKRWSAVHRASPGPDRWKFRSRTFEGVAEACADQWGGWAEGEAVACG</sequence>
<accession>A0AAX1UFP1</accession>
<gene>
    <name evidence="1" type="ORF">D1114_21090</name>
</gene>
<dbReference type="Proteomes" id="UP000266305">
    <property type="component" value="Unassembled WGS sequence"/>
</dbReference>
<comment type="caution">
    <text evidence="1">The sequence shown here is derived from an EMBL/GenBank/DDBJ whole genome shotgun (WGS) entry which is preliminary data.</text>
</comment>
<reference evidence="1 2" key="1">
    <citation type="submission" date="2018-08" db="EMBL/GenBank/DDBJ databases">
        <title>Draft genome sequence of Rhodobacter sphaeroides FY.</title>
        <authorList>
            <person name="Rayyan A."/>
            <person name="Meyer T.E."/>
            <person name="Kyndt J.A."/>
        </authorList>
    </citation>
    <scope>NUCLEOTIDE SEQUENCE [LARGE SCALE GENOMIC DNA]</scope>
    <source>
        <strain evidence="1 2">FY</strain>
    </source>
</reference>
<organism evidence="1 2">
    <name type="scientific">Cereibacter sphaeroides</name>
    <name type="common">Rhodobacter sphaeroides</name>
    <dbReference type="NCBI Taxonomy" id="1063"/>
    <lineage>
        <taxon>Bacteria</taxon>
        <taxon>Pseudomonadati</taxon>
        <taxon>Pseudomonadota</taxon>
        <taxon>Alphaproteobacteria</taxon>
        <taxon>Rhodobacterales</taxon>
        <taxon>Paracoccaceae</taxon>
        <taxon>Cereibacter</taxon>
    </lineage>
</organism>
<dbReference type="EMBL" id="QWGP01000038">
    <property type="protein sequence ID" value="RHZ91166.1"/>
    <property type="molecule type" value="Genomic_DNA"/>
</dbReference>
<evidence type="ECO:0000313" key="1">
    <source>
        <dbReference type="EMBL" id="RHZ91166.1"/>
    </source>
</evidence>
<dbReference type="AlphaFoldDB" id="A0AAX1UFP1"/>
<dbReference type="RefSeq" id="WP_119001357.1">
    <property type="nucleotide sequence ID" value="NZ_QWGP01000038.1"/>
</dbReference>
<evidence type="ECO:0000313" key="2">
    <source>
        <dbReference type="Proteomes" id="UP000266305"/>
    </source>
</evidence>
<proteinExistence type="predicted"/>